<feature type="compositionally biased region" description="Basic residues" evidence="1">
    <location>
        <begin position="131"/>
        <end position="140"/>
    </location>
</feature>
<evidence type="ECO:0000313" key="2">
    <source>
        <dbReference type="EMBL" id="KAK8084193.1"/>
    </source>
</evidence>
<gene>
    <name evidence="2" type="ORF">PG997_005464</name>
</gene>
<dbReference type="GeneID" id="92042839"/>
<reference evidence="2 3" key="1">
    <citation type="submission" date="2023-01" db="EMBL/GenBank/DDBJ databases">
        <title>Analysis of 21 Apiospora genomes using comparative genomics revels a genus with tremendous synthesis potential of carbohydrate active enzymes and secondary metabolites.</title>
        <authorList>
            <person name="Sorensen T."/>
        </authorList>
    </citation>
    <scope>NUCLEOTIDE SEQUENCE [LARGE SCALE GENOMIC DNA]</scope>
    <source>
        <strain evidence="2 3">CBS 114990</strain>
    </source>
</reference>
<dbReference type="RefSeq" id="XP_066668702.1">
    <property type="nucleotide sequence ID" value="XM_066809779.1"/>
</dbReference>
<evidence type="ECO:0008006" key="4">
    <source>
        <dbReference type="Google" id="ProtNLM"/>
    </source>
</evidence>
<proteinExistence type="predicted"/>
<protein>
    <recommendedName>
        <fullName evidence="4">mRNA stability protein</fullName>
    </recommendedName>
</protein>
<dbReference type="EMBL" id="JAQQWN010000005">
    <property type="protein sequence ID" value="KAK8084193.1"/>
    <property type="molecule type" value="Genomic_DNA"/>
</dbReference>
<feature type="compositionally biased region" description="Basic and acidic residues" evidence="1">
    <location>
        <begin position="55"/>
        <end position="67"/>
    </location>
</feature>
<name>A0ABR1WL11_9PEZI</name>
<keyword evidence="3" id="KW-1185">Reference proteome</keyword>
<feature type="region of interest" description="Disordered" evidence="1">
    <location>
        <begin position="1"/>
        <end position="35"/>
    </location>
</feature>
<dbReference type="Proteomes" id="UP001433268">
    <property type="component" value="Unassembled WGS sequence"/>
</dbReference>
<accession>A0ABR1WL11</accession>
<organism evidence="2 3">
    <name type="scientific">Apiospora hydei</name>
    <dbReference type="NCBI Taxonomy" id="1337664"/>
    <lineage>
        <taxon>Eukaryota</taxon>
        <taxon>Fungi</taxon>
        <taxon>Dikarya</taxon>
        <taxon>Ascomycota</taxon>
        <taxon>Pezizomycotina</taxon>
        <taxon>Sordariomycetes</taxon>
        <taxon>Xylariomycetidae</taxon>
        <taxon>Amphisphaeriales</taxon>
        <taxon>Apiosporaceae</taxon>
        <taxon>Apiospora</taxon>
    </lineage>
</organism>
<comment type="caution">
    <text evidence="2">The sequence shown here is derived from an EMBL/GenBank/DDBJ whole genome shotgun (WGS) entry which is preliminary data.</text>
</comment>
<evidence type="ECO:0000313" key="3">
    <source>
        <dbReference type="Proteomes" id="UP001433268"/>
    </source>
</evidence>
<feature type="region of interest" description="Disordered" evidence="1">
    <location>
        <begin position="55"/>
        <end position="148"/>
    </location>
</feature>
<evidence type="ECO:0000256" key="1">
    <source>
        <dbReference type="SAM" id="MobiDB-lite"/>
    </source>
</evidence>
<sequence length="148" mass="15534">MSEPFKSQGAGEALRGTFNSTVDRHLPFGNTNAGAMEKKNQAAIEAGRYEVAHRRFYHPDDVQHVQQDHGQPGATNYTPTGGGGGGGAAAAAAAGPRSQEQQAVPATGRGGDDVAQQQQPESVADKEKTRPRARLQKRSSSKLGIVGE</sequence>